<keyword evidence="1" id="KW-0472">Membrane</keyword>
<evidence type="ECO:0000256" key="1">
    <source>
        <dbReference type="SAM" id="Phobius"/>
    </source>
</evidence>
<feature type="transmembrane region" description="Helical" evidence="1">
    <location>
        <begin position="12"/>
        <end position="34"/>
    </location>
</feature>
<evidence type="ECO:0000313" key="2">
    <source>
        <dbReference type="EMBL" id="SDL17148.1"/>
    </source>
</evidence>
<dbReference type="RefSeq" id="WP_089757873.1">
    <property type="nucleotide sequence ID" value="NZ_FNGO01000002.1"/>
</dbReference>
<keyword evidence="1" id="KW-0812">Transmembrane</keyword>
<accession>A0A1G9HVZ5</accession>
<sequence>MEKNDWSRIIRAAGLLSYLGLVMIVAIGLGYFIGSFFDGLLSSEPWFSLLGLIIGVGGGFYGVYQIITGVMGDE</sequence>
<dbReference type="STRING" id="321763.SAMN04488692_10247"/>
<feature type="transmembrane region" description="Helical" evidence="1">
    <location>
        <begin position="46"/>
        <end position="67"/>
    </location>
</feature>
<proteinExistence type="predicted"/>
<reference evidence="2 3" key="1">
    <citation type="submission" date="2016-10" db="EMBL/GenBank/DDBJ databases">
        <authorList>
            <person name="de Groot N.N."/>
        </authorList>
    </citation>
    <scope>NUCLEOTIDE SEQUENCE [LARGE SCALE GENOMIC DNA]</scope>
    <source>
        <strain evidence="2 3">SLAS-1</strain>
    </source>
</reference>
<dbReference type="Pfam" id="PF09527">
    <property type="entry name" value="ATPase_gene1"/>
    <property type="match status" value="1"/>
</dbReference>
<dbReference type="Proteomes" id="UP000199476">
    <property type="component" value="Unassembled WGS sequence"/>
</dbReference>
<dbReference type="InterPro" id="IPR032820">
    <property type="entry name" value="ATPase_put"/>
</dbReference>
<gene>
    <name evidence="2" type="ORF">SAMN04488692_10247</name>
</gene>
<evidence type="ECO:0000313" key="3">
    <source>
        <dbReference type="Proteomes" id="UP000199476"/>
    </source>
</evidence>
<keyword evidence="1" id="KW-1133">Transmembrane helix</keyword>
<keyword evidence="3" id="KW-1185">Reference proteome</keyword>
<dbReference type="OrthoDB" id="1683450at2"/>
<dbReference type="AlphaFoldDB" id="A0A1G9HVZ5"/>
<name>A0A1G9HVZ5_9FIRM</name>
<protein>
    <submittedName>
        <fullName evidence="2">Putative F0F1-ATPase subunit Ca2+/Mg2+ transporter</fullName>
    </submittedName>
</protein>
<dbReference type="EMBL" id="FNGO01000002">
    <property type="protein sequence ID" value="SDL17148.1"/>
    <property type="molecule type" value="Genomic_DNA"/>
</dbReference>
<organism evidence="2 3">
    <name type="scientific">Halarsenatibacter silvermanii</name>
    <dbReference type="NCBI Taxonomy" id="321763"/>
    <lineage>
        <taxon>Bacteria</taxon>
        <taxon>Bacillati</taxon>
        <taxon>Bacillota</taxon>
        <taxon>Clostridia</taxon>
        <taxon>Halanaerobiales</taxon>
        <taxon>Halarsenatibacteraceae</taxon>
        <taxon>Halarsenatibacter</taxon>
    </lineage>
</organism>